<dbReference type="InterPro" id="IPR015943">
    <property type="entry name" value="WD40/YVTN_repeat-like_dom_sf"/>
</dbReference>
<evidence type="ECO:0000313" key="2">
    <source>
        <dbReference type="Proteomes" id="UP000309215"/>
    </source>
</evidence>
<comment type="caution">
    <text evidence="1">The sequence shown here is derived from an EMBL/GenBank/DDBJ whole genome shotgun (WGS) entry which is preliminary data.</text>
</comment>
<dbReference type="InterPro" id="IPR011044">
    <property type="entry name" value="Quino_amine_DH_bsu"/>
</dbReference>
<dbReference type="SUPFAM" id="SSF50969">
    <property type="entry name" value="YVTN repeat-like/Quinoprotein amine dehydrogenase"/>
    <property type="match status" value="1"/>
</dbReference>
<dbReference type="AlphaFoldDB" id="A0A4U1I949"/>
<reference evidence="1 2" key="1">
    <citation type="submission" date="2019-04" db="EMBL/GenBank/DDBJ databases">
        <authorList>
            <person name="Li Y."/>
            <person name="Wang J."/>
        </authorList>
    </citation>
    <scope>NUCLEOTIDE SEQUENCE [LARGE SCALE GENOMIC DNA]</scope>
    <source>
        <strain evidence="1 2">DSM 14668</strain>
    </source>
</reference>
<dbReference type="RefSeq" id="WP_136936521.1">
    <property type="nucleotide sequence ID" value="NZ_SSMQ01000157.1"/>
</dbReference>
<dbReference type="EMBL" id="SSMQ01000157">
    <property type="protein sequence ID" value="TKC90021.1"/>
    <property type="molecule type" value="Genomic_DNA"/>
</dbReference>
<name>A0A4U1I949_9BACT</name>
<accession>A0A4U1I949</accession>
<dbReference type="Gene3D" id="2.130.10.10">
    <property type="entry name" value="YVTN repeat-like/Quinoprotein amine dehydrogenase"/>
    <property type="match status" value="1"/>
</dbReference>
<dbReference type="Proteomes" id="UP000309215">
    <property type="component" value="Unassembled WGS sequence"/>
</dbReference>
<sequence>MKIRFGLPLFLAATAIVVSPRPVAAWDSICYRYKDANAKVGQLEFTPDSRGCEGIEAARGRWRDPEFQLDEHRYLFERAAKAAGLPPAVLETMSLTVLTGPASNTVVGEHGELPTIDVKAPAAAHRAVLRSFALDELAQLPDFSFSMWDWARGNETCPLKSLPSPFDAAQACHVFATHMGATNSNHFPPQSDLWFEHYHQLALGRAAECSSTRAAIWNAEPMERRTATDARFATFFRACEVEALAYEAVAQHYLQDSWSAGHMWQRWGSANLKHFPETKSKKDEPEDLEWNDLEPQLLQLLTAEIVALSAGTIHGTDPVLFEVSLEKPYLPTFTFRDPMCFPHEDVSAMDNDVKYQVVGDMHLHDAVGGLPNHDKVSNKPLPYATAVLDGQAQKLLDCVKGSLGAVYAQLSDGMSFGAPVLGAAMWAPPSFDASACRAPKATNLSISRGIEDREDWQLDIAEDEGVLAKIPVSIEGKARSHYGRLRNAAKVLAKLYPEGTELSALQLASWYEGGFCDSTGCKTIAYTPKQTLFTMLGVQPNRCYSTDPADKDGCTTENGNPMAPPEDLAPFVDPALPTHLPPPDPNDPGGALALAFHASRAPQLCDAVTAADLAALPKLIDIAPGGDALRAACDACAEWVAPFLRVGNDITDYDKTAEPLCYFASVAPDNVPYIYEPSVSGATDPIALARRHCGCVGLVAGTNAGIQRLQVTTLAGVAEINQVGDTVPVGSLPRDIAPASGRRLLVTTSAGQIVGVRDDAEVDLDGDAGNGITRLSFPGISSLDGIAVINAAAKELVLAVSPVTGELVAYDLGANMLCERFSVAQVAGQGAYDVVVSADGSKVWISLRGLPLSGALASVSLPALAQCNGTAQATLQWLATPGAVAGLQPMALSPDGSSLAVGGRLASTCPDQIHTASYQAQNTQVGCDRVFVLDVATNTWKSFGSNASMPTRPGRYPYGIAWFQDSSRLAFATFQGIDNLGSGDSGWPANSGAVPRIPIGGTLRIADTFTPSYEGGGVGGPRYWSYNMPLQGNVAGPTVVVEGGAFDGAGWVFVGTMSGRVSAYPVAQHDASLDPMWEASEADPETALHTATNGSWYGGCHHSCNLPGGVCPDVCPNNTIPGGFGSIELGSSVRVLAAY</sequence>
<gene>
    <name evidence="1" type="ORF">E8A74_51215</name>
</gene>
<protein>
    <submittedName>
        <fullName evidence="1">Uncharacterized protein</fullName>
    </submittedName>
</protein>
<organism evidence="1 2">
    <name type="scientific">Polyangium fumosum</name>
    <dbReference type="NCBI Taxonomy" id="889272"/>
    <lineage>
        <taxon>Bacteria</taxon>
        <taxon>Pseudomonadati</taxon>
        <taxon>Myxococcota</taxon>
        <taxon>Polyangia</taxon>
        <taxon>Polyangiales</taxon>
        <taxon>Polyangiaceae</taxon>
        <taxon>Polyangium</taxon>
    </lineage>
</organism>
<evidence type="ECO:0000313" key="1">
    <source>
        <dbReference type="EMBL" id="TKC90021.1"/>
    </source>
</evidence>
<dbReference type="OrthoDB" id="7623119at2"/>
<keyword evidence="2" id="KW-1185">Reference proteome</keyword>
<proteinExistence type="predicted"/>